<feature type="transmembrane region" description="Helical" evidence="5">
    <location>
        <begin position="103"/>
        <end position="120"/>
    </location>
</feature>
<evidence type="ECO:0000256" key="3">
    <source>
        <dbReference type="ARBA" id="ARBA00022989"/>
    </source>
</evidence>
<organism evidence="6 7">
    <name type="scientific">Nonomuraea soli</name>
    <dbReference type="NCBI Taxonomy" id="1032476"/>
    <lineage>
        <taxon>Bacteria</taxon>
        <taxon>Bacillati</taxon>
        <taxon>Actinomycetota</taxon>
        <taxon>Actinomycetes</taxon>
        <taxon>Streptosporangiales</taxon>
        <taxon>Streptosporangiaceae</taxon>
        <taxon>Nonomuraea</taxon>
    </lineage>
</organism>
<evidence type="ECO:0000256" key="1">
    <source>
        <dbReference type="ARBA" id="ARBA00004141"/>
    </source>
</evidence>
<keyword evidence="7" id="KW-1185">Reference proteome</keyword>
<protein>
    <submittedName>
        <fullName evidence="6">Putative membrane protein YphA (DoxX/SURF4 family)</fullName>
    </submittedName>
</protein>
<feature type="transmembrane region" description="Helical" evidence="5">
    <location>
        <begin position="47"/>
        <end position="66"/>
    </location>
</feature>
<keyword evidence="4 5" id="KW-0472">Membrane</keyword>
<comment type="subcellular location">
    <subcellularLocation>
        <location evidence="1">Membrane</location>
        <topology evidence="1">Multi-pass membrane protein</topology>
    </subcellularLocation>
</comment>
<evidence type="ECO:0000256" key="5">
    <source>
        <dbReference type="SAM" id="Phobius"/>
    </source>
</evidence>
<dbReference type="AlphaFoldDB" id="A0A7W0CKC2"/>
<keyword evidence="2 5" id="KW-0812">Transmembrane</keyword>
<name>A0A7W0CKC2_9ACTN</name>
<keyword evidence="3 5" id="KW-1133">Transmembrane helix</keyword>
<evidence type="ECO:0000313" key="6">
    <source>
        <dbReference type="EMBL" id="MBA2892797.1"/>
    </source>
</evidence>
<dbReference type="Pfam" id="PF13564">
    <property type="entry name" value="DoxX_2"/>
    <property type="match status" value="1"/>
</dbReference>
<evidence type="ECO:0000256" key="2">
    <source>
        <dbReference type="ARBA" id="ARBA00022692"/>
    </source>
</evidence>
<feature type="transmembrane region" description="Helical" evidence="5">
    <location>
        <begin position="73"/>
        <end position="91"/>
    </location>
</feature>
<dbReference type="RefSeq" id="WP_181611520.1">
    <property type="nucleotide sequence ID" value="NZ_BAABAM010000003.1"/>
</dbReference>
<dbReference type="EMBL" id="JACDUR010000004">
    <property type="protein sequence ID" value="MBA2892797.1"/>
    <property type="molecule type" value="Genomic_DNA"/>
</dbReference>
<gene>
    <name evidence="6" type="ORF">HNR30_004151</name>
</gene>
<dbReference type="GO" id="GO:0016020">
    <property type="term" value="C:membrane"/>
    <property type="evidence" value="ECO:0007669"/>
    <property type="project" value="UniProtKB-SubCell"/>
</dbReference>
<dbReference type="Proteomes" id="UP000530928">
    <property type="component" value="Unassembled WGS sequence"/>
</dbReference>
<evidence type="ECO:0000313" key="7">
    <source>
        <dbReference type="Proteomes" id="UP000530928"/>
    </source>
</evidence>
<dbReference type="InterPro" id="IPR032808">
    <property type="entry name" value="DoxX"/>
</dbReference>
<evidence type="ECO:0000256" key="4">
    <source>
        <dbReference type="ARBA" id="ARBA00023136"/>
    </source>
</evidence>
<sequence length="136" mass="14989">MRKHAATVVYWIVAAEFLLGAVTKYWPGVGPFGQDYAVRFADWGYPPWFRFAVGALELACAVLLVIPRRRARFLGAAGLVFVLTGAVTTHIVSHDPVQESLSAPIHLVVAGVIALLNWPAQWQRLLRPWQADAARG</sequence>
<reference evidence="6 7" key="1">
    <citation type="submission" date="2020-07" db="EMBL/GenBank/DDBJ databases">
        <title>Genomic Encyclopedia of Type Strains, Phase IV (KMG-IV): sequencing the most valuable type-strain genomes for metagenomic binning, comparative biology and taxonomic classification.</title>
        <authorList>
            <person name="Goeker M."/>
        </authorList>
    </citation>
    <scope>NUCLEOTIDE SEQUENCE [LARGE SCALE GENOMIC DNA]</scope>
    <source>
        <strain evidence="6 7">DSM 45533</strain>
    </source>
</reference>
<feature type="transmembrane region" description="Helical" evidence="5">
    <location>
        <begin position="7"/>
        <end position="27"/>
    </location>
</feature>
<accession>A0A7W0CKC2</accession>
<comment type="caution">
    <text evidence="6">The sequence shown here is derived from an EMBL/GenBank/DDBJ whole genome shotgun (WGS) entry which is preliminary data.</text>
</comment>
<proteinExistence type="predicted"/>